<keyword evidence="2" id="KW-1185">Reference proteome</keyword>
<reference evidence="1 2" key="1">
    <citation type="journal article" date="2010" name="Stand. Genomic Sci.">
        <title>Complete genome sequence of Geodermatophilus obscurus type strain (G-20).</title>
        <authorList>
            <person name="Ivanova N."/>
            <person name="Sikorski J."/>
            <person name="Jando M."/>
            <person name="Munk C."/>
            <person name="Lapidus A."/>
            <person name="Glavina Del Rio T."/>
            <person name="Copeland A."/>
            <person name="Tice H."/>
            <person name="Cheng J.-F."/>
            <person name="Lucas S."/>
            <person name="Chen F."/>
            <person name="Nolan M."/>
            <person name="Bruce D."/>
            <person name="Goodwin L."/>
            <person name="Pitluck S."/>
            <person name="Mavromatis K."/>
            <person name="Mikhailova N."/>
            <person name="Pati A."/>
            <person name="Chen A."/>
            <person name="Palaniappan K."/>
            <person name="Land M."/>
            <person name="Hauser L."/>
            <person name="Chang Y.-J."/>
            <person name="Jeffries C.D."/>
            <person name="Meincke L."/>
            <person name="Brettin T."/>
            <person name="Detter J.C."/>
            <person name="Detter J.C."/>
            <person name="Rohde M."/>
            <person name="Goeker M."/>
            <person name="Bristow J."/>
            <person name="Eisen J.A."/>
            <person name="Markowitz V."/>
            <person name="Hugenholtz P."/>
            <person name="Kyrpides N.C."/>
            <person name="Klenk H.-P."/>
        </authorList>
    </citation>
    <scope>NUCLEOTIDE SEQUENCE [LARGE SCALE GENOMIC DNA]</scope>
    <source>
        <strain evidence="2">ATCC 25078 / DSM 43160 / JCM 3152 / KCC A-0152 / KCTC 9177 / NBRC 13315 / NRRL B-3577 / G-20</strain>
    </source>
</reference>
<dbReference type="KEGG" id="gob:Gobs_1976"/>
<proteinExistence type="predicted"/>
<dbReference type="HOGENOM" id="CLU_3025823_0_0_11"/>
<organism evidence="1 2">
    <name type="scientific">Geodermatophilus obscurus (strain ATCC 25078 / DSM 43160 / JCM 3152 / CCUG 61914 / KCC A-0152 / KCTC 9177 / NBRC 13315 / NRRL B-3577 / G-20)</name>
    <dbReference type="NCBI Taxonomy" id="526225"/>
    <lineage>
        <taxon>Bacteria</taxon>
        <taxon>Bacillati</taxon>
        <taxon>Actinomycetota</taxon>
        <taxon>Actinomycetes</taxon>
        <taxon>Geodermatophilales</taxon>
        <taxon>Geodermatophilaceae</taxon>
        <taxon>Geodermatophilus</taxon>
    </lineage>
</organism>
<dbReference type="Proteomes" id="UP000001382">
    <property type="component" value="Chromosome"/>
</dbReference>
<evidence type="ECO:0000313" key="2">
    <source>
        <dbReference type="Proteomes" id="UP000001382"/>
    </source>
</evidence>
<protein>
    <submittedName>
        <fullName evidence="1">Uncharacterized protein</fullName>
    </submittedName>
</protein>
<name>D2SEY1_GEOOG</name>
<reference evidence="2" key="2">
    <citation type="submission" date="2010-01" db="EMBL/GenBank/DDBJ databases">
        <title>The complete genome of Geodermatophilus obscurus DSM 43160.</title>
        <authorList>
            <consortium name="US DOE Joint Genome Institute (JGI-PGF)"/>
            <person name="Lucas S."/>
            <person name="Copeland A."/>
            <person name="Lapidus A."/>
            <person name="Glavina del Rio T."/>
            <person name="Dalin E."/>
            <person name="Tice H."/>
            <person name="Bruce D."/>
            <person name="Goodwin L."/>
            <person name="Pitluck S."/>
            <person name="Kyrpides N."/>
            <person name="Mavromatis K."/>
            <person name="Ivanova N."/>
            <person name="Munk A.C."/>
            <person name="Brettin T."/>
            <person name="Detter J.C."/>
            <person name="Han C."/>
            <person name="Larimer F."/>
            <person name="Land M."/>
            <person name="Hauser L."/>
            <person name="Markowitz V."/>
            <person name="Cheng J.-F."/>
            <person name="Hugenholtz P."/>
            <person name="Woyke T."/>
            <person name="Wu D."/>
            <person name="Jando M."/>
            <person name="Schneider S."/>
            <person name="Klenk H.-P."/>
            <person name="Eisen J.A."/>
        </authorList>
    </citation>
    <scope>NUCLEOTIDE SEQUENCE [LARGE SCALE GENOMIC DNA]</scope>
    <source>
        <strain evidence="2">ATCC 25078 / DSM 43160 / JCM 3152 / KCC A-0152 / KCTC 9177 / NBRC 13315 / NRRL B-3577 / G-20</strain>
    </source>
</reference>
<dbReference type="RefSeq" id="WP_012948110.1">
    <property type="nucleotide sequence ID" value="NC_013757.1"/>
</dbReference>
<gene>
    <name evidence="1" type="ordered locus">Gobs_1976</name>
</gene>
<evidence type="ECO:0000313" key="1">
    <source>
        <dbReference type="EMBL" id="ADB74671.1"/>
    </source>
</evidence>
<dbReference type="EMBL" id="CP001867">
    <property type="protein sequence ID" value="ADB74671.1"/>
    <property type="molecule type" value="Genomic_DNA"/>
</dbReference>
<accession>D2SEY1</accession>
<dbReference type="AlphaFoldDB" id="D2SEY1"/>
<sequence>MTADPNRTAGQQADAYAAAVRRAIENAPRLTDKQLARLRQLIGPSTSTTPDEGAA</sequence>
<dbReference type="STRING" id="526225.Gobs_1976"/>